<evidence type="ECO:0000256" key="2">
    <source>
        <dbReference type="ARBA" id="ARBA00004496"/>
    </source>
</evidence>
<keyword evidence="8" id="KW-1185">Reference proteome</keyword>
<evidence type="ECO:0000313" key="7">
    <source>
        <dbReference type="EMBL" id="MBM6498098.1"/>
    </source>
</evidence>
<protein>
    <submittedName>
        <fullName evidence="7">Choice-of-anchor D domain-containing protein</fullName>
    </submittedName>
</protein>
<dbReference type="Proteomes" id="UP000759529">
    <property type="component" value="Unassembled WGS sequence"/>
</dbReference>
<feature type="domain" description="HYDIN/VesB/CFA65-like Ig-like" evidence="6">
    <location>
        <begin position="85"/>
        <end position="153"/>
    </location>
</feature>
<organism evidence="7 8">
    <name type="scientific">Flavobacterium macrobrachii</name>
    <dbReference type="NCBI Taxonomy" id="591204"/>
    <lineage>
        <taxon>Bacteria</taxon>
        <taxon>Pseudomonadati</taxon>
        <taxon>Bacteroidota</taxon>
        <taxon>Flavobacteriia</taxon>
        <taxon>Flavobacteriales</taxon>
        <taxon>Flavobacteriaceae</taxon>
        <taxon>Flavobacterium</taxon>
    </lineage>
</organism>
<evidence type="ECO:0000313" key="8">
    <source>
        <dbReference type="Proteomes" id="UP000759529"/>
    </source>
</evidence>
<evidence type="ECO:0000259" key="6">
    <source>
        <dbReference type="Pfam" id="PF22544"/>
    </source>
</evidence>
<dbReference type="Pfam" id="PF07610">
    <property type="entry name" value="DUF1573"/>
    <property type="match status" value="2"/>
</dbReference>
<keyword evidence="3" id="KW-0963">Cytoplasm</keyword>
<sequence>MKNCPLFSRNSTLTVQFNPTNAGTRNGIVSISNDDSDEGTYTFAVQGFATEQEINLQGGSPATNIPNGSNLISNSINTDFGTTAGTRTYTIQNLGTSNLNLTSAWSSNSDFAVSYSPSTVTPGGTATVTVVFNPTSAGTKNATISIANNDSDEGTYSFNVSAVIAEQEINLQGNSINIPTGSTSYSIANNTDFGTIPFGSGSIVRTFTIQNTGGYTLSIWSSYDNSGDFSVSHAASTIAPGGTATLTVTFTPTSIGVKTATITIDNNDSNEGTYTFNVTANSTPTAPEINIISNGNNIIDGSNTYSTTNNTEFGETYLGITTSRTFTIQNTGSANLTISNTTITGANASQFDITTFPSATIAPGASSNFVIRYNAAAIGSNIAVQVNVISNDSDEATYNFNIRGTTINPEIDVLGNGVSIINGDTTPTTADWTNFGEIDTTTGTITRTFSITNQGTTNLIISNPTISGTHAADFTVTTNPSSTTFAAGVTRTFVVTFNPSASGNRNAIVNITNNDSNENPYTFHINGFGSNSEINLTGNSTSIVDGDTTPSITDGTDFGNTDITFETKTQTFVIQNTGTTNLNIDNPTITGTHAADFAVTTNPSTLSIAPGSSTSFVVTFNPSATSTRSATINIVNNDGNENPYNFNIRGNGTDTEMDVQGNTISIANGDATPSLTDHTDFGSTDINTGTLTRTFTIANFGTTSMTISNPTISGTNASDFTVTTNPSGTTFNGGSSRTFTITFNPSASGTRTALVTINNNDFNENPYTFAIQGFGNNVEINITGLANSIVNGDTTPTTTDGTDFGNVFFLLEPHQVLLLYKI</sequence>
<evidence type="ECO:0000256" key="5">
    <source>
        <dbReference type="ARBA" id="ARBA00023273"/>
    </source>
</evidence>
<feature type="domain" description="HYDIN/VesB/CFA65-like Ig-like" evidence="6">
    <location>
        <begin position="555"/>
        <end position="650"/>
    </location>
</feature>
<dbReference type="EMBL" id="JACSOD020000384">
    <property type="protein sequence ID" value="MBM6498098.1"/>
    <property type="molecule type" value="Genomic_DNA"/>
</dbReference>
<dbReference type="InterPro" id="IPR013783">
    <property type="entry name" value="Ig-like_fold"/>
</dbReference>
<dbReference type="InterPro" id="IPR011467">
    <property type="entry name" value="DUF1573"/>
</dbReference>
<feature type="domain" description="HYDIN/VesB/CFA65-like Ig-like" evidence="6">
    <location>
        <begin position="190"/>
        <end position="272"/>
    </location>
</feature>
<dbReference type="Gene3D" id="2.60.40.10">
    <property type="entry name" value="Immunoglobulins"/>
    <property type="match status" value="6"/>
</dbReference>
<feature type="domain" description="HYDIN/VesB/CFA65-like Ig-like" evidence="6">
    <location>
        <begin position="676"/>
        <end position="773"/>
    </location>
</feature>
<comment type="caution">
    <text evidence="7">The sequence shown here is derived from an EMBL/GenBank/DDBJ whole genome shotgun (WGS) entry which is preliminary data.</text>
</comment>
<accession>A0ABS2CT06</accession>
<name>A0ABS2CT06_9FLAO</name>
<keyword evidence="5" id="KW-0966">Cell projection</keyword>
<dbReference type="PANTHER" id="PTHR37833:SF1">
    <property type="entry name" value="SIGNAL PEPTIDE PROTEIN"/>
    <property type="match status" value="1"/>
</dbReference>
<keyword evidence="4" id="KW-0969">Cilium</keyword>
<evidence type="ECO:0000256" key="1">
    <source>
        <dbReference type="ARBA" id="ARBA00004138"/>
    </source>
</evidence>
<dbReference type="InterPro" id="IPR053879">
    <property type="entry name" value="HYDIN_VesB_CFA65-like_Ig"/>
</dbReference>
<dbReference type="RefSeq" id="WP_204158677.1">
    <property type="nucleotide sequence ID" value="NZ_JACSOD020000384.1"/>
</dbReference>
<gene>
    <name evidence="7" type="ORF">H9X54_002125</name>
</gene>
<proteinExistence type="predicted"/>
<dbReference type="PANTHER" id="PTHR37833">
    <property type="entry name" value="LIPOPROTEIN-RELATED"/>
    <property type="match status" value="1"/>
</dbReference>
<comment type="subcellular location">
    <subcellularLocation>
        <location evidence="1">Cell projection</location>
        <location evidence="1">Cilium</location>
    </subcellularLocation>
    <subcellularLocation>
        <location evidence="2">Cytoplasm</location>
    </subcellularLocation>
</comment>
<evidence type="ECO:0000256" key="4">
    <source>
        <dbReference type="ARBA" id="ARBA00023069"/>
    </source>
</evidence>
<reference evidence="7 8" key="1">
    <citation type="submission" date="2021-02" db="EMBL/GenBank/DDBJ databases">
        <authorList>
            <person name="Jung H.S."/>
            <person name="Chun B.H."/>
            <person name="Jeon C.O."/>
        </authorList>
    </citation>
    <scope>NUCLEOTIDE SEQUENCE [LARGE SCALE GENOMIC DNA]</scope>
    <source>
        <strain evidence="7 8">LMG 25203</strain>
    </source>
</reference>
<dbReference type="InterPro" id="IPR017868">
    <property type="entry name" value="Filamin/ABP280_repeat-like"/>
</dbReference>
<dbReference type="PROSITE" id="PS50194">
    <property type="entry name" value="FILAMIN_REPEAT"/>
    <property type="match status" value="1"/>
</dbReference>
<evidence type="ECO:0000256" key="3">
    <source>
        <dbReference type="ARBA" id="ARBA00022490"/>
    </source>
</evidence>
<dbReference type="NCBIfam" id="NF012200">
    <property type="entry name" value="choice_anch_D"/>
    <property type="match status" value="6"/>
</dbReference>
<dbReference type="Pfam" id="PF22544">
    <property type="entry name" value="HYDIN_VesB_CFA65-like_Ig"/>
    <property type="match status" value="4"/>
</dbReference>